<keyword evidence="4 5" id="KW-0949">S-adenosyl-L-methionine</keyword>
<sequence length="351" mass="40002">MVDQVPHRREPPGLDHVADREARLHVGRAHEVDRDQQRAGRVMGRRVHLRHGRQQQRDDDIGVRPLRVQAVQPQQVQLVRARRRGRCLRQRVDRRLVVDSRHRCRTPSRSPPRTTMPSDGDGAGHLFGNFRKYYAFHPPAERTRLLEGNGAYNAFLSCRAPPMVLADLGCNSGDLSVEVWRHAGRFVAPCHMIAVDLDPDLVDRAAEAHANEHVRFVAADVCSPDCRAILDAFLRDHGRVRFDVLCLFSMTMWIHMTFGDDALVDFLRYCTTIADGIVVEPQTWKSYQACRERCRRRKLPQPAQLASIRLRQDALLAAIDAVLTENDAFVGHVVGVTNWGRTITFYARRHG</sequence>
<dbReference type="GO" id="GO:0008173">
    <property type="term" value="F:RNA methyltransferase activity"/>
    <property type="evidence" value="ECO:0007669"/>
    <property type="project" value="UniProtKB-UniRule"/>
</dbReference>
<dbReference type="Proteomes" id="UP000290189">
    <property type="component" value="Unassembled WGS sequence"/>
</dbReference>
<dbReference type="GO" id="GO:0032259">
    <property type="term" value="P:methylation"/>
    <property type="evidence" value="ECO:0007669"/>
    <property type="project" value="UniProtKB-KW"/>
</dbReference>
<dbReference type="InterPro" id="IPR010675">
    <property type="entry name" value="Bin3_C"/>
</dbReference>
<dbReference type="InterPro" id="IPR029063">
    <property type="entry name" value="SAM-dependent_MTases_sf"/>
</dbReference>
<dbReference type="PANTHER" id="PTHR12315">
    <property type="entry name" value="BICOID-INTERACTING PROTEIN RELATED"/>
    <property type="match status" value="1"/>
</dbReference>
<evidence type="ECO:0000313" key="9">
    <source>
        <dbReference type="EMBL" id="SPR00602.1"/>
    </source>
</evidence>
<evidence type="ECO:0000256" key="4">
    <source>
        <dbReference type="ARBA" id="ARBA00022691"/>
    </source>
</evidence>
<organism evidence="9 10">
    <name type="scientific">Plasmodiophora brassicae</name>
    <name type="common">Clubroot disease agent</name>
    <dbReference type="NCBI Taxonomy" id="37360"/>
    <lineage>
        <taxon>Eukaryota</taxon>
        <taxon>Sar</taxon>
        <taxon>Rhizaria</taxon>
        <taxon>Endomyxa</taxon>
        <taxon>Phytomyxea</taxon>
        <taxon>Plasmodiophorida</taxon>
        <taxon>Plasmodiophoridae</taxon>
        <taxon>Plasmodiophora</taxon>
    </lineage>
</organism>
<dbReference type="Gene3D" id="3.40.50.150">
    <property type="entry name" value="Vaccinia Virus protein VP39"/>
    <property type="match status" value="1"/>
</dbReference>
<dbReference type="EC" id="2.1.1.-" evidence="6"/>
<feature type="domain" description="Bin3-type SAM" evidence="8">
    <location>
        <begin position="149"/>
        <end position="351"/>
    </location>
</feature>
<protein>
    <recommendedName>
        <fullName evidence="6">RNA methyltransferase</fullName>
        <ecNumber evidence="6">2.1.1.-</ecNumber>
    </recommendedName>
</protein>
<feature type="region of interest" description="Disordered" evidence="7">
    <location>
        <begin position="31"/>
        <end position="59"/>
    </location>
</feature>
<dbReference type="PANTHER" id="PTHR12315:SF1">
    <property type="entry name" value="RNA 5'-MONOPHOSPHATE METHYLTRANSFERASE"/>
    <property type="match status" value="1"/>
</dbReference>
<reference evidence="9 10" key="1">
    <citation type="submission" date="2018-03" db="EMBL/GenBank/DDBJ databases">
        <authorList>
            <person name="Fogelqvist J."/>
        </authorList>
    </citation>
    <scope>NUCLEOTIDE SEQUENCE [LARGE SCALE GENOMIC DNA]</scope>
</reference>
<accession>A0A3P3YK75</accession>
<proteinExistence type="inferred from homology"/>
<keyword evidence="9" id="KW-0496">Mitochondrion</keyword>
<dbReference type="PROSITE" id="PS51515">
    <property type="entry name" value="BIN3_SAM"/>
    <property type="match status" value="1"/>
</dbReference>
<dbReference type="SUPFAM" id="SSF53335">
    <property type="entry name" value="S-adenosyl-L-methionine-dependent methyltransferases"/>
    <property type="match status" value="1"/>
</dbReference>
<keyword evidence="3 6" id="KW-0808">Transferase</keyword>
<dbReference type="AlphaFoldDB" id="A0A3P3YK75"/>
<dbReference type="EMBL" id="OVEO01000014">
    <property type="protein sequence ID" value="SPR00602.1"/>
    <property type="molecule type" value="Genomic_DNA"/>
</dbReference>
<dbReference type="GO" id="GO:2000632">
    <property type="term" value="P:negative regulation of pre-miRNA processing"/>
    <property type="evidence" value="ECO:0007669"/>
    <property type="project" value="TreeGrafter"/>
</dbReference>
<feature type="compositionally biased region" description="Low complexity" evidence="7">
    <location>
        <begin position="107"/>
        <end position="118"/>
    </location>
</feature>
<evidence type="ECO:0000313" key="10">
    <source>
        <dbReference type="Proteomes" id="UP000290189"/>
    </source>
</evidence>
<feature type="compositionally biased region" description="Basic residues" evidence="7">
    <location>
        <begin position="43"/>
        <end position="54"/>
    </location>
</feature>
<name>A0A3P3YK75_PLABS</name>
<dbReference type="GO" id="GO:0005737">
    <property type="term" value="C:cytoplasm"/>
    <property type="evidence" value="ECO:0007669"/>
    <property type="project" value="TreeGrafter"/>
</dbReference>
<evidence type="ECO:0000256" key="1">
    <source>
        <dbReference type="ARBA" id="ARBA00008361"/>
    </source>
</evidence>
<keyword evidence="2 6" id="KW-0489">Methyltransferase</keyword>
<geneLocation type="mitochondrion" evidence="9"/>
<evidence type="ECO:0000256" key="7">
    <source>
        <dbReference type="SAM" id="MobiDB-lite"/>
    </source>
</evidence>
<evidence type="ECO:0000256" key="5">
    <source>
        <dbReference type="PROSITE-ProRule" id="PRU00848"/>
    </source>
</evidence>
<dbReference type="Pfam" id="PF06859">
    <property type="entry name" value="Bin3"/>
    <property type="match status" value="1"/>
</dbReference>
<feature type="region of interest" description="Disordered" evidence="7">
    <location>
        <begin position="101"/>
        <end position="121"/>
    </location>
</feature>
<dbReference type="InterPro" id="IPR039772">
    <property type="entry name" value="Bin3-like"/>
</dbReference>
<evidence type="ECO:0000259" key="8">
    <source>
        <dbReference type="PROSITE" id="PS51515"/>
    </source>
</evidence>
<dbReference type="InterPro" id="IPR024160">
    <property type="entry name" value="BIN3_SAM-bd_dom"/>
</dbReference>
<evidence type="ECO:0000256" key="3">
    <source>
        <dbReference type="ARBA" id="ARBA00022679"/>
    </source>
</evidence>
<gene>
    <name evidence="9" type="ORF">PLBR_LOCUS7817</name>
</gene>
<comment type="similarity">
    <text evidence="1 6">Belongs to the methyltransferase superfamily.</text>
</comment>
<dbReference type="GO" id="GO:0008171">
    <property type="term" value="F:O-methyltransferase activity"/>
    <property type="evidence" value="ECO:0007669"/>
    <property type="project" value="UniProtKB-UniRule"/>
</dbReference>
<evidence type="ECO:0000256" key="6">
    <source>
        <dbReference type="RuleBase" id="RU367087"/>
    </source>
</evidence>
<evidence type="ECO:0000256" key="2">
    <source>
        <dbReference type="ARBA" id="ARBA00022603"/>
    </source>
</evidence>